<dbReference type="AlphaFoldDB" id="A0A0L8I080"/>
<protein>
    <submittedName>
        <fullName evidence="1">Uncharacterized protein</fullName>
    </submittedName>
</protein>
<evidence type="ECO:0000313" key="1">
    <source>
        <dbReference type="EMBL" id="KOF94821.1"/>
    </source>
</evidence>
<dbReference type="EMBL" id="KQ416867">
    <property type="protein sequence ID" value="KOF94821.1"/>
    <property type="molecule type" value="Genomic_DNA"/>
</dbReference>
<name>A0A0L8I080_OCTBM</name>
<reference evidence="1" key="1">
    <citation type="submission" date="2015-07" db="EMBL/GenBank/DDBJ databases">
        <title>MeaNS - Measles Nucleotide Surveillance Program.</title>
        <authorList>
            <person name="Tran T."/>
            <person name="Druce J."/>
        </authorList>
    </citation>
    <scope>NUCLEOTIDE SEQUENCE</scope>
    <source>
        <strain evidence="1">UCB-OBI-ISO-001</strain>
        <tissue evidence="1">Gonad</tissue>
    </source>
</reference>
<proteinExistence type="predicted"/>
<gene>
    <name evidence="1" type="ORF">OCBIM_22000562mg</name>
</gene>
<sequence>MKVGSCACVHACMCDIVICDLRRVEYSCRIDRKLEIVETITLCCRSVQL</sequence>
<accession>A0A0L8I080</accession>
<organism evidence="1">
    <name type="scientific">Octopus bimaculoides</name>
    <name type="common">California two-spotted octopus</name>
    <dbReference type="NCBI Taxonomy" id="37653"/>
    <lineage>
        <taxon>Eukaryota</taxon>
        <taxon>Metazoa</taxon>
        <taxon>Spiralia</taxon>
        <taxon>Lophotrochozoa</taxon>
        <taxon>Mollusca</taxon>
        <taxon>Cephalopoda</taxon>
        <taxon>Coleoidea</taxon>
        <taxon>Octopodiformes</taxon>
        <taxon>Octopoda</taxon>
        <taxon>Incirrata</taxon>
        <taxon>Octopodidae</taxon>
        <taxon>Octopus</taxon>
    </lineage>
</organism>